<organism evidence="2 3">
    <name type="scientific">Piscirickettsia salmonis</name>
    <dbReference type="NCBI Taxonomy" id="1238"/>
    <lineage>
        <taxon>Bacteria</taxon>
        <taxon>Pseudomonadati</taxon>
        <taxon>Pseudomonadota</taxon>
        <taxon>Gammaproteobacteria</taxon>
        <taxon>Thiotrichales</taxon>
        <taxon>Piscirickettsiaceae</taxon>
        <taxon>Piscirickettsia</taxon>
    </lineage>
</organism>
<dbReference type="Gene3D" id="2.160.20.80">
    <property type="entry name" value="E3 ubiquitin-protein ligase SopA"/>
    <property type="match status" value="1"/>
</dbReference>
<gene>
    <name evidence="2" type="ORF">KU39_2126</name>
</gene>
<dbReference type="PANTHER" id="PTHR14136:SF17">
    <property type="entry name" value="BTB_POZ DOMAIN-CONTAINING PROTEIN KCTD9"/>
    <property type="match status" value="1"/>
</dbReference>
<dbReference type="InterPro" id="IPR001646">
    <property type="entry name" value="5peptide_repeat"/>
</dbReference>
<dbReference type="Pfam" id="PF13576">
    <property type="entry name" value="Pentapeptide_3"/>
    <property type="match status" value="1"/>
</dbReference>
<dbReference type="RefSeq" id="WP_017377028.1">
    <property type="nucleotide sequence ID" value="NZ_CP012508.1"/>
</dbReference>
<dbReference type="PANTHER" id="PTHR14136">
    <property type="entry name" value="BTB_POZ DOMAIN-CONTAINING PROTEIN KCTD9"/>
    <property type="match status" value="1"/>
</dbReference>
<feature type="region of interest" description="Disordered" evidence="1">
    <location>
        <begin position="277"/>
        <end position="301"/>
    </location>
</feature>
<dbReference type="SUPFAM" id="SSF141571">
    <property type="entry name" value="Pentapeptide repeat-like"/>
    <property type="match status" value="1"/>
</dbReference>
<reference evidence="2 3" key="1">
    <citation type="journal article" date="2014" name="Genome Announc.">
        <title>Comparative Genome Analysis of Two Isolates of the Fish Pathogen Piscirickettsia salmonis from Different Hosts Reveals Major Differences in Virulence-Associated Secretion Systems.</title>
        <authorList>
            <person name="Bohle H."/>
            <person name="Henriquez P."/>
            <person name="Grothusen H."/>
            <person name="Navas E."/>
            <person name="Sandoval A."/>
            <person name="Bustamante F."/>
            <person name="Bustos P."/>
            <person name="Mancilla M."/>
        </authorList>
    </citation>
    <scope>NUCLEOTIDE SEQUENCE [LARGE SCALE GENOMIC DNA]</scope>
    <source>
        <strain evidence="3">B1-32597</strain>
    </source>
</reference>
<feature type="compositionally biased region" description="Polar residues" evidence="1">
    <location>
        <begin position="277"/>
        <end position="290"/>
    </location>
</feature>
<dbReference type="Pfam" id="PF00805">
    <property type="entry name" value="Pentapeptide"/>
    <property type="match status" value="1"/>
</dbReference>
<protein>
    <submittedName>
        <fullName evidence="2">Pentapeptide repeat protein</fullName>
    </submittedName>
</protein>
<dbReference type="Proteomes" id="UP000029558">
    <property type="component" value="Chromosome"/>
</dbReference>
<dbReference type="AlphaFoldDB" id="A0A1L6TD25"/>
<dbReference type="EMBL" id="CP012508">
    <property type="protein sequence ID" value="ALB23306.1"/>
    <property type="molecule type" value="Genomic_DNA"/>
</dbReference>
<proteinExistence type="predicted"/>
<sequence>MALELNLLKNGGIKDKPRGYDDPAYRKKLAALFDKREAFMAVLENAKRLEIETGETVVADFSGWVFDENFVVSLQGMVANIEHACFDGAQFNCANMRWAKFKDVTFRNATFHQVRFDCAELEKASFVGATLDNVNFSYMEVKGEVDFTGANFTGEIIFDESNFDQRQLSPEQREHVSIKAAHLITKAERAHARAKNTMPFLKKHLEQVPEDEAPFINDFLRLYKEERGLRLKKSRVQKHMDKHGGITIEAIRKLAGEGEPGCAAQRALAKVDRDYGLQSSGLEPNGTTLRARSEQKRTLAQ</sequence>
<accession>A0A1L6TD25</accession>
<evidence type="ECO:0000256" key="1">
    <source>
        <dbReference type="SAM" id="MobiDB-lite"/>
    </source>
</evidence>
<evidence type="ECO:0000313" key="3">
    <source>
        <dbReference type="Proteomes" id="UP000029558"/>
    </source>
</evidence>
<evidence type="ECO:0000313" key="2">
    <source>
        <dbReference type="EMBL" id="ALB23306.1"/>
    </source>
</evidence>
<feature type="compositionally biased region" description="Basic and acidic residues" evidence="1">
    <location>
        <begin position="291"/>
        <end position="301"/>
    </location>
</feature>
<name>A0A1L6TD25_PISSA</name>
<dbReference type="InterPro" id="IPR051082">
    <property type="entry name" value="Pentapeptide-BTB/POZ_domain"/>
</dbReference>